<proteinExistence type="predicted"/>
<feature type="signal peptide" evidence="1">
    <location>
        <begin position="1"/>
        <end position="21"/>
    </location>
</feature>
<evidence type="ECO:0000313" key="3">
    <source>
        <dbReference type="Proteomes" id="UP000822688"/>
    </source>
</evidence>
<sequence>MSTNWLLCVKWTRFLPRLVASYVEGPSDFTRHSGLNQNLELGLKN</sequence>
<dbReference type="EMBL" id="CM026433">
    <property type="protein sequence ID" value="KAG0553819.1"/>
    <property type="molecule type" value="Genomic_DNA"/>
</dbReference>
<evidence type="ECO:0000256" key="1">
    <source>
        <dbReference type="SAM" id="SignalP"/>
    </source>
</evidence>
<protein>
    <submittedName>
        <fullName evidence="2">Uncharacterized protein</fullName>
    </submittedName>
</protein>
<evidence type="ECO:0000313" key="2">
    <source>
        <dbReference type="EMBL" id="KAG0553819.1"/>
    </source>
</evidence>
<keyword evidence="1" id="KW-0732">Signal</keyword>
<keyword evidence="3" id="KW-1185">Reference proteome</keyword>
<name>A0A8T0G6Z1_CERPU</name>
<organism evidence="2 3">
    <name type="scientific">Ceratodon purpureus</name>
    <name type="common">Fire moss</name>
    <name type="synonym">Dicranum purpureum</name>
    <dbReference type="NCBI Taxonomy" id="3225"/>
    <lineage>
        <taxon>Eukaryota</taxon>
        <taxon>Viridiplantae</taxon>
        <taxon>Streptophyta</taxon>
        <taxon>Embryophyta</taxon>
        <taxon>Bryophyta</taxon>
        <taxon>Bryophytina</taxon>
        <taxon>Bryopsida</taxon>
        <taxon>Dicranidae</taxon>
        <taxon>Pseudoditrichales</taxon>
        <taxon>Ditrichaceae</taxon>
        <taxon>Ceratodon</taxon>
    </lineage>
</organism>
<reference evidence="2" key="1">
    <citation type="submission" date="2020-06" db="EMBL/GenBank/DDBJ databases">
        <title>WGS assembly of Ceratodon purpureus strain R40.</title>
        <authorList>
            <person name="Carey S.B."/>
            <person name="Jenkins J."/>
            <person name="Shu S."/>
            <person name="Lovell J.T."/>
            <person name="Sreedasyam A."/>
            <person name="Maumus F."/>
            <person name="Tiley G.P."/>
            <person name="Fernandez-Pozo N."/>
            <person name="Barry K."/>
            <person name="Chen C."/>
            <person name="Wang M."/>
            <person name="Lipzen A."/>
            <person name="Daum C."/>
            <person name="Saski C.A."/>
            <person name="Payton A.C."/>
            <person name="Mcbreen J.C."/>
            <person name="Conrad R.E."/>
            <person name="Kollar L.M."/>
            <person name="Olsson S."/>
            <person name="Huttunen S."/>
            <person name="Landis J.B."/>
            <person name="Wickett N.J."/>
            <person name="Johnson M.G."/>
            <person name="Rensing S.A."/>
            <person name="Grimwood J."/>
            <person name="Schmutz J."/>
            <person name="Mcdaniel S.F."/>
        </authorList>
    </citation>
    <scope>NUCLEOTIDE SEQUENCE</scope>
    <source>
        <strain evidence="2">R40</strain>
    </source>
</reference>
<gene>
    <name evidence="2" type="ORF">KC19_12G041900</name>
</gene>
<dbReference type="Proteomes" id="UP000822688">
    <property type="component" value="Chromosome 12"/>
</dbReference>
<accession>A0A8T0G6Z1</accession>
<dbReference type="AlphaFoldDB" id="A0A8T0G6Z1"/>
<comment type="caution">
    <text evidence="2">The sequence shown here is derived from an EMBL/GenBank/DDBJ whole genome shotgun (WGS) entry which is preliminary data.</text>
</comment>
<feature type="chain" id="PRO_5035759672" evidence="1">
    <location>
        <begin position="22"/>
        <end position="45"/>
    </location>
</feature>